<evidence type="ECO:0000313" key="4">
    <source>
        <dbReference type="Proteomes" id="UP000243797"/>
    </source>
</evidence>
<feature type="coiled-coil region" evidence="1">
    <location>
        <begin position="136"/>
        <end position="276"/>
    </location>
</feature>
<comment type="caution">
    <text evidence="3">The sequence shown here is derived from an EMBL/GenBank/DDBJ whole genome shotgun (WGS) entry which is preliminary data.</text>
</comment>
<feature type="region of interest" description="Disordered" evidence="2">
    <location>
        <begin position="1"/>
        <end position="24"/>
    </location>
</feature>
<keyword evidence="1" id="KW-0175">Coiled coil</keyword>
<dbReference type="InParanoid" id="A0A2K1QGX5"/>
<feature type="compositionally biased region" description="Acidic residues" evidence="2">
    <location>
        <begin position="1"/>
        <end position="13"/>
    </location>
</feature>
<evidence type="ECO:0000256" key="1">
    <source>
        <dbReference type="SAM" id="Coils"/>
    </source>
</evidence>
<gene>
    <name evidence="3" type="ORF">CAC42_6684</name>
</gene>
<organism evidence="3 4">
    <name type="scientific">Sphaceloma murrayae</name>
    <dbReference type="NCBI Taxonomy" id="2082308"/>
    <lineage>
        <taxon>Eukaryota</taxon>
        <taxon>Fungi</taxon>
        <taxon>Dikarya</taxon>
        <taxon>Ascomycota</taxon>
        <taxon>Pezizomycotina</taxon>
        <taxon>Dothideomycetes</taxon>
        <taxon>Dothideomycetidae</taxon>
        <taxon>Myriangiales</taxon>
        <taxon>Elsinoaceae</taxon>
        <taxon>Sphaceloma</taxon>
    </lineage>
</organism>
<evidence type="ECO:0000313" key="3">
    <source>
        <dbReference type="EMBL" id="PNS14171.1"/>
    </source>
</evidence>
<dbReference type="AlphaFoldDB" id="A0A2K1QGX5"/>
<evidence type="ECO:0000256" key="2">
    <source>
        <dbReference type="SAM" id="MobiDB-lite"/>
    </source>
</evidence>
<keyword evidence="4" id="KW-1185">Reference proteome</keyword>
<protein>
    <submittedName>
        <fullName evidence="3">Uncharacterized protein</fullName>
    </submittedName>
</protein>
<dbReference type="EMBL" id="NKHZ01000088">
    <property type="protein sequence ID" value="PNS14171.1"/>
    <property type="molecule type" value="Genomic_DNA"/>
</dbReference>
<dbReference type="Proteomes" id="UP000243797">
    <property type="component" value="Unassembled WGS sequence"/>
</dbReference>
<sequence length="410" mass="47389">MDEPVDGEAEYDSNDSHAGDLEPTQRAITYQRRWAPQVDEMARLGEAVYDQYQKADLHKYRHISDEDFEALSADDSDIAKLERYARHVSAYEREVATKWKRECRRAEKIAAGVVDTSVTQKARDDYARLRAELIHMAELRSENASLLKMLKRAESAKVELKQRMKVLERDRILEAERLTAKHQATSANAAVTIDGMQEAYNDLQQNFRKLQNLAAGKDKSIDLLRRNMEGYKKEVNNVKAAMAQLEQDHERLEKDHERLEKDHERHRKQRDDALEEIGEEQRVRDLMRARSRTDSAAVEITDMRAEISKQKALVSALKDSSEEKSSQVEMLQSQLKAQELKFDKVNGQLRKILRLDESNSIGKPKERPKAVEDVLTRPLYATERMKKALAKLQERRLTRAGVSYAESQDR</sequence>
<reference evidence="3 4" key="1">
    <citation type="submission" date="2017-06" db="EMBL/GenBank/DDBJ databases">
        <title>Draft genome sequence of a variant of Elsinoe murrayae.</title>
        <authorList>
            <person name="Cheng Q."/>
        </authorList>
    </citation>
    <scope>NUCLEOTIDE SEQUENCE [LARGE SCALE GENOMIC DNA]</scope>
    <source>
        <strain evidence="3 4">CQ-2017a</strain>
    </source>
</reference>
<accession>A0A2K1QGX5</accession>
<feature type="coiled-coil region" evidence="1">
    <location>
        <begin position="321"/>
        <end position="348"/>
    </location>
</feature>
<name>A0A2K1QGX5_9PEZI</name>
<proteinExistence type="predicted"/>